<dbReference type="AlphaFoldDB" id="A0AAW2MMM7"/>
<accession>A0AAW2MMM7</accession>
<feature type="compositionally biased region" description="Low complexity" evidence="1">
    <location>
        <begin position="52"/>
        <end position="70"/>
    </location>
</feature>
<organism evidence="2">
    <name type="scientific">Sesamum angustifolium</name>
    <dbReference type="NCBI Taxonomy" id="2727405"/>
    <lineage>
        <taxon>Eukaryota</taxon>
        <taxon>Viridiplantae</taxon>
        <taxon>Streptophyta</taxon>
        <taxon>Embryophyta</taxon>
        <taxon>Tracheophyta</taxon>
        <taxon>Spermatophyta</taxon>
        <taxon>Magnoliopsida</taxon>
        <taxon>eudicotyledons</taxon>
        <taxon>Gunneridae</taxon>
        <taxon>Pentapetalae</taxon>
        <taxon>asterids</taxon>
        <taxon>lamiids</taxon>
        <taxon>Lamiales</taxon>
        <taxon>Pedaliaceae</taxon>
        <taxon>Sesamum</taxon>
    </lineage>
</organism>
<proteinExistence type="predicted"/>
<sequence length="70" mass="7313">MACHGAGLCHGCGKARLLQASRQSPVSCKDEVVAEGGYRGRVRSRRLRRARVPVAHRSGTAAAAAAATQN</sequence>
<dbReference type="EMBL" id="JACGWK010000010">
    <property type="protein sequence ID" value="KAL0331761.1"/>
    <property type="molecule type" value="Genomic_DNA"/>
</dbReference>
<evidence type="ECO:0000256" key="1">
    <source>
        <dbReference type="SAM" id="MobiDB-lite"/>
    </source>
</evidence>
<protein>
    <submittedName>
        <fullName evidence="2">Uncharacterized protein</fullName>
    </submittedName>
</protein>
<reference evidence="2" key="2">
    <citation type="journal article" date="2024" name="Plant">
        <title>Genomic evolution and insights into agronomic trait innovations of Sesamum species.</title>
        <authorList>
            <person name="Miao H."/>
            <person name="Wang L."/>
            <person name="Qu L."/>
            <person name="Liu H."/>
            <person name="Sun Y."/>
            <person name="Le M."/>
            <person name="Wang Q."/>
            <person name="Wei S."/>
            <person name="Zheng Y."/>
            <person name="Lin W."/>
            <person name="Duan Y."/>
            <person name="Cao H."/>
            <person name="Xiong S."/>
            <person name="Wang X."/>
            <person name="Wei L."/>
            <person name="Li C."/>
            <person name="Ma Q."/>
            <person name="Ju M."/>
            <person name="Zhao R."/>
            <person name="Li G."/>
            <person name="Mu C."/>
            <person name="Tian Q."/>
            <person name="Mei H."/>
            <person name="Zhang T."/>
            <person name="Gao T."/>
            <person name="Zhang H."/>
        </authorList>
    </citation>
    <scope>NUCLEOTIDE SEQUENCE</scope>
    <source>
        <strain evidence="2">G01</strain>
    </source>
</reference>
<feature type="region of interest" description="Disordered" evidence="1">
    <location>
        <begin position="50"/>
        <end position="70"/>
    </location>
</feature>
<evidence type="ECO:0000313" key="2">
    <source>
        <dbReference type="EMBL" id="KAL0331761.1"/>
    </source>
</evidence>
<gene>
    <name evidence="2" type="ORF">Sangu_1721600</name>
</gene>
<comment type="caution">
    <text evidence="2">The sequence shown here is derived from an EMBL/GenBank/DDBJ whole genome shotgun (WGS) entry which is preliminary data.</text>
</comment>
<name>A0AAW2MMM7_9LAMI</name>
<reference evidence="2" key="1">
    <citation type="submission" date="2020-06" db="EMBL/GenBank/DDBJ databases">
        <authorList>
            <person name="Li T."/>
            <person name="Hu X."/>
            <person name="Zhang T."/>
            <person name="Song X."/>
            <person name="Zhang H."/>
            <person name="Dai N."/>
            <person name="Sheng W."/>
            <person name="Hou X."/>
            <person name="Wei L."/>
        </authorList>
    </citation>
    <scope>NUCLEOTIDE SEQUENCE</scope>
    <source>
        <strain evidence="2">G01</strain>
        <tissue evidence="2">Leaf</tissue>
    </source>
</reference>